<feature type="transmembrane region" description="Helical" evidence="2">
    <location>
        <begin position="32"/>
        <end position="53"/>
    </location>
</feature>
<accession>A0A978VAY0</accession>
<dbReference type="Proteomes" id="UP000813462">
    <property type="component" value="Unassembled WGS sequence"/>
</dbReference>
<sequence>MITNVSHYRTHGGPVSYKSIDKSTSKKRSSSWMLILYVMQEAHPACILLVIGFPCLSLQAFPDGFAQVIR</sequence>
<evidence type="ECO:0000256" key="1">
    <source>
        <dbReference type="SAM" id="MobiDB-lite"/>
    </source>
</evidence>
<reference evidence="3" key="1">
    <citation type="journal article" date="2021" name="Front. Plant Sci.">
        <title>Chromosome-Scale Genome Assembly for Chinese Sour Jujube and Insights Into Its Genome Evolution and Domestication Signature.</title>
        <authorList>
            <person name="Shen L.-Y."/>
            <person name="Luo H."/>
            <person name="Wang X.-L."/>
            <person name="Wang X.-M."/>
            <person name="Qiu X.-J."/>
            <person name="Liu H."/>
            <person name="Zhou S.-S."/>
            <person name="Jia K.-H."/>
            <person name="Nie S."/>
            <person name="Bao Y.-T."/>
            <person name="Zhang R.-G."/>
            <person name="Yun Q.-Z."/>
            <person name="Chai Y.-H."/>
            <person name="Lu J.-Y."/>
            <person name="Li Y."/>
            <person name="Zhao S.-W."/>
            <person name="Mao J.-F."/>
            <person name="Jia S.-G."/>
            <person name="Mao Y.-M."/>
        </authorList>
    </citation>
    <scope>NUCLEOTIDE SEQUENCE</scope>
    <source>
        <strain evidence="3">AT0</strain>
        <tissue evidence="3">Leaf</tissue>
    </source>
</reference>
<evidence type="ECO:0000256" key="2">
    <source>
        <dbReference type="SAM" id="Phobius"/>
    </source>
</evidence>
<feature type="region of interest" description="Disordered" evidence="1">
    <location>
        <begin position="1"/>
        <end position="26"/>
    </location>
</feature>
<comment type="caution">
    <text evidence="3">The sequence shown here is derived from an EMBL/GenBank/DDBJ whole genome shotgun (WGS) entry which is preliminary data.</text>
</comment>
<dbReference type="AlphaFoldDB" id="A0A978VAY0"/>
<dbReference type="EMBL" id="JAEACU010000006">
    <property type="protein sequence ID" value="KAH7525065.1"/>
    <property type="molecule type" value="Genomic_DNA"/>
</dbReference>
<gene>
    <name evidence="3" type="ORF">FEM48_Zijuj06G0185600</name>
</gene>
<name>A0A978VAY0_ZIZJJ</name>
<keyword evidence="2" id="KW-0812">Transmembrane</keyword>
<evidence type="ECO:0000313" key="4">
    <source>
        <dbReference type="Proteomes" id="UP000813462"/>
    </source>
</evidence>
<keyword evidence="2" id="KW-1133">Transmembrane helix</keyword>
<proteinExistence type="predicted"/>
<organism evidence="3 4">
    <name type="scientific">Ziziphus jujuba var. spinosa</name>
    <dbReference type="NCBI Taxonomy" id="714518"/>
    <lineage>
        <taxon>Eukaryota</taxon>
        <taxon>Viridiplantae</taxon>
        <taxon>Streptophyta</taxon>
        <taxon>Embryophyta</taxon>
        <taxon>Tracheophyta</taxon>
        <taxon>Spermatophyta</taxon>
        <taxon>Magnoliopsida</taxon>
        <taxon>eudicotyledons</taxon>
        <taxon>Gunneridae</taxon>
        <taxon>Pentapetalae</taxon>
        <taxon>rosids</taxon>
        <taxon>fabids</taxon>
        <taxon>Rosales</taxon>
        <taxon>Rhamnaceae</taxon>
        <taxon>Paliureae</taxon>
        <taxon>Ziziphus</taxon>
    </lineage>
</organism>
<evidence type="ECO:0000313" key="3">
    <source>
        <dbReference type="EMBL" id="KAH7525065.1"/>
    </source>
</evidence>
<protein>
    <submittedName>
        <fullName evidence="3">Uncharacterized protein</fullName>
    </submittedName>
</protein>
<keyword evidence="2" id="KW-0472">Membrane</keyword>